<dbReference type="InterPro" id="IPR008929">
    <property type="entry name" value="Chondroitin_lyas"/>
</dbReference>
<evidence type="ECO:0000256" key="3">
    <source>
        <dbReference type="ARBA" id="ARBA00023239"/>
    </source>
</evidence>
<keyword evidence="3" id="KW-0456">Lyase</keyword>
<accession>A0ABR3AE32</accession>
<evidence type="ECO:0000256" key="2">
    <source>
        <dbReference type="ARBA" id="ARBA00022729"/>
    </source>
</evidence>
<dbReference type="InterPro" id="IPR011013">
    <property type="entry name" value="Gal_mutarotase_sf_dom"/>
</dbReference>
<dbReference type="Gene3D" id="1.50.10.100">
    <property type="entry name" value="Chondroitin AC/alginate lyase"/>
    <property type="match status" value="1"/>
</dbReference>
<organism evidence="8 9">
    <name type="scientific">Marasmius tenuissimus</name>
    <dbReference type="NCBI Taxonomy" id="585030"/>
    <lineage>
        <taxon>Eukaryota</taxon>
        <taxon>Fungi</taxon>
        <taxon>Dikarya</taxon>
        <taxon>Basidiomycota</taxon>
        <taxon>Agaricomycotina</taxon>
        <taxon>Agaricomycetes</taxon>
        <taxon>Agaricomycetidae</taxon>
        <taxon>Agaricales</taxon>
        <taxon>Marasmiineae</taxon>
        <taxon>Marasmiaceae</taxon>
        <taxon>Marasmius</taxon>
    </lineage>
</organism>
<dbReference type="PANTHER" id="PTHR38481">
    <property type="entry name" value="HYALURONATE LYASE"/>
    <property type="match status" value="1"/>
</dbReference>
<feature type="chain" id="PRO_5045241218" description="Polysaccharide lyase family 8 protein" evidence="4">
    <location>
        <begin position="25"/>
        <end position="757"/>
    </location>
</feature>
<feature type="signal peptide" evidence="4">
    <location>
        <begin position="1"/>
        <end position="24"/>
    </location>
</feature>
<evidence type="ECO:0000259" key="5">
    <source>
        <dbReference type="Pfam" id="PF02278"/>
    </source>
</evidence>
<gene>
    <name evidence="8" type="ORF">AAF712_000765</name>
</gene>
<dbReference type="Gene3D" id="2.70.98.10">
    <property type="match status" value="1"/>
</dbReference>
<dbReference type="InterPro" id="IPR014718">
    <property type="entry name" value="GH-type_carb-bd"/>
</dbReference>
<comment type="similarity">
    <text evidence="1">Belongs to the polysaccharide lyase 8 family.</text>
</comment>
<comment type="caution">
    <text evidence="8">The sequence shown here is derived from an EMBL/GenBank/DDBJ whole genome shotgun (WGS) entry which is preliminary data.</text>
</comment>
<dbReference type="Gene3D" id="2.60.220.10">
    <property type="entry name" value="Polysaccharide lyase family 8-like, C-terminal"/>
    <property type="match status" value="1"/>
</dbReference>
<evidence type="ECO:0000259" key="7">
    <source>
        <dbReference type="Pfam" id="PF08124"/>
    </source>
</evidence>
<evidence type="ECO:0000256" key="4">
    <source>
        <dbReference type="SAM" id="SignalP"/>
    </source>
</evidence>
<evidence type="ECO:0000256" key="1">
    <source>
        <dbReference type="ARBA" id="ARBA00006699"/>
    </source>
</evidence>
<protein>
    <recommendedName>
        <fullName evidence="10">Polysaccharide lyase family 8 protein</fullName>
    </recommendedName>
</protein>
<dbReference type="Pfam" id="PF02884">
    <property type="entry name" value="Lyase_8_C"/>
    <property type="match status" value="1"/>
</dbReference>
<dbReference type="InterPro" id="IPR004103">
    <property type="entry name" value="Lyase_8_C"/>
</dbReference>
<dbReference type="EMBL" id="JBBXMP010000002">
    <property type="protein sequence ID" value="KAL0071843.1"/>
    <property type="molecule type" value="Genomic_DNA"/>
</dbReference>
<evidence type="ECO:0000259" key="6">
    <source>
        <dbReference type="Pfam" id="PF02884"/>
    </source>
</evidence>
<dbReference type="InterPro" id="IPR003159">
    <property type="entry name" value="Lyase_8_central_dom"/>
</dbReference>
<evidence type="ECO:0008006" key="10">
    <source>
        <dbReference type="Google" id="ProtNLM"/>
    </source>
</evidence>
<dbReference type="SUPFAM" id="SSF49863">
    <property type="entry name" value="Hyaluronate lyase-like, C-terminal domain"/>
    <property type="match status" value="1"/>
</dbReference>
<proteinExistence type="inferred from homology"/>
<dbReference type="SUPFAM" id="SSF74650">
    <property type="entry name" value="Galactose mutarotase-like"/>
    <property type="match status" value="1"/>
</dbReference>
<dbReference type="SUPFAM" id="SSF48230">
    <property type="entry name" value="Chondroitin AC/alginate lyase"/>
    <property type="match status" value="1"/>
</dbReference>
<evidence type="ECO:0000313" key="8">
    <source>
        <dbReference type="EMBL" id="KAL0071843.1"/>
    </source>
</evidence>
<feature type="domain" description="Polysaccharide lyase 8 N-terminal alpha-helical" evidence="7">
    <location>
        <begin position="153"/>
        <end position="307"/>
    </location>
</feature>
<dbReference type="Proteomes" id="UP001437256">
    <property type="component" value="Unassembled WGS sequence"/>
</dbReference>
<reference evidence="8 9" key="1">
    <citation type="submission" date="2024-05" db="EMBL/GenBank/DDBJ databases">
        <title>A draft genome resource for the thread blight pathogen Marasmius tenuissimus strain MS-2.</title>
        <authorList>
            <person name="Yulfo-Soto G.E."/>
            <person name="Baruah I.K."/>
            <person name="Amoako-Attah I."/>
            <person name="Bukari Y."/>
            <person name="Meinhardt L.W."/>
            <person name="Bailey B.A."/>
            <person name="Cohen S.P."/>
        </authorList>
    </citation>
    <scope>NUCLEOTIDE SEQUENCE [LARGE SCALE GENOMIC DNA]</scope>
    <source>
        <strain evidence="8 9">MS-2</strain>
    </source>
</reference>
<feature type="domain" description="Polysaccharide lyase family 8 central" evidence="5">
    <location>
        <begin position="389"/>
        <end position="637"/>
    </location>
</feature>
<keyword evidence="2 4" id="KW-0732">Signal</keyword>
<dbReference type="InterPro" id="IPR012970">
    <property type="entry name" value="Lyase_8_alpha_N"/>
</dbReference>
<sequence length="757" mass="81751">MKGVFTSIFHGILLSSILRVTAVADGAPGPAAIAPDVQSISQKHLGDILGSITNAGSVSSLLQRLDGDGKWTDVDYTTGCAAQKSSWPAATHWSRLAGAWHGGLPNTTVFTRNETFSGRIFGAMEWWFERDFKNPACLTDGGKPACPCDPADTTMWNTNWFANVIQIPETVGKTCLLMNDALAPALSGHCNRIMARAYGTFQGTFGFLAGANILDIASIGIDNGILTQNTTLISDAYRRVHNEVVIQGGLQVDGIKDDGSFGQHRGLIYNGNYGQDYGNNVLNLESIAAGSQWAGSQTTKNVVGTLFDGNSWMTFRDTITGIVHWDLSVIGRTITYPLADKRASAKINMNLTRVQELGDAWQSEPMTRFAREVSKQSGSSANVGQLVGHKHFYANDYTVHRGKDYVSTLKMHSKRTKNAECVNTENPFGFHLADGTLYTYVAGNEYEDISASWDWNLIPGTTVDYGATPLNCGNTRFDGIEGFVGGVSDGAIGVSAMRYTNPATKSLRFQKAWFFLKNDVQYVLVSNISSSTRSEVYSVLDQRRYAGSISVNNKAVSLKENVVTNFTGPTSLWHGGIGYIFQPNISGTLSLLAGPKTGEWSKISASKQPPTTVELFTGFIHHTSLKSSIAYGVYPGTKSIDDLLKKSTTSRIRIIQNDGSLSAVYDESSRVVMMIFWDAKGGCLTQEIEGSQVNLCSNVNAAVIYDSGKNTLTVSDPAQTHSALTIKLGFASPEQNKTLKFSLPQGGGAGGSVSMKI</sequence>
<keyword evidence="9" id="KW-1185">Reference proteome</keyword>
<dbReference type="InterPro" id="IPR011071">
    <property type="entry name" value="Lyase_8-like_C"/>
</dbReference>
<name>A0ABR3AE32_9AGAR</name>
<feature type="domain" description="Polysaccharide lyase family 8 C-terminal" evidence="6">
    <location>
        <begin position="653"/>
        <end position="725"/>
    </location>
</feature>
<dbReference type="InterPro" id="IPR038970">
    <property type="entry name" value="Lyase_8"/>
</dbReference>
<evidence type="ECO:0000313" key="9">
    <source>
        <dbReference type="Proteomes" id="UP001437256"/>
    </source>
</evidence>
<dbReference type="PANTHER" id="PTHR38481:SF1">
    <property type="entry name" value="HYALURONATE LYASE"/>
    <property type="match status" value="1"/>
</dbReference>
<dbReference type="Pfam" id="PF02278">
    <property type="entry name" value="Lyase_8"/>
    <property type="match status" value="1"/>
</dbReference>
<dbReference type="Pfam" id="PF08124">
    <property type="entry name" value="Lyase_8_N"/>
    <property type="match status" value="1"/>
</dbReference>